<sequence>MKDTFISEGVKDGVIIGLIFTLLTVIIYVVDLSMFGTMWYGLGLFALYIFLLIIFNSRFRNGIGGYWSFGEAFKYNFFLLLVGGIINTIVGIVLFTVIDPDAPAMIAENTVESTISMVEKFGGDASQMEGELDETYNNTLEQFTLSGQLKSFGYSILVYAVIGAIFAAIFKKKKPQEDYI</sequence>
<accession>A0A4D7JKX7</accession>
<evidence type="ECO:0000313" key="2">
    <source>
        <dbReference type="EMBL" id="QCK14140.1"/>
    </source>
</evidence>
<feature type="transmembrane region" description="Helical" evidence="1">
    <location>
        <begin position="77"/>
        <end position="98"/>
    </location>
</feature>
<keyword evidence="3" id="KW-1185">Reference proteome</keyword>
<feature type="transmembrane region" description="Helical" evidence="1">
    <location>
        <begin position="12"/>
        <end position="30"/>
    </location>
</feature>
<keyword evidence="1" id="KW-0472">Membrane</keyword>
<gene>
    <name evidence="2" type="ORF">DCC35_04965</name>
</gene>
<keyword evidence="1" id="KW-1133">Transmembrane helix</keyword>
<organism evidence="2 3">
    <name type="scientific">Mangrovivirga cuniculi</name>
    <dbReference type="NCBI Taxonomy" id="2715131"/>
    <lineage>
        <taxon>Bacteria</taxon>
        <taxon>Pseudomonadati</taxon>
        <taxon>Bacteroidota</taxon>
        <taxon>Cytophagia</taxon>
        <taxon>Cytophagales</taxon>
        <taxon>Mangrovivirgaceae</taxon>
        <taxon>Mangrovivirga</taxon>
    </lineage>
</organism>
<dbReference type="RefSeq" id="WP_137089733.1">
    <property type="nucleotide sequence ID" value="NZ_CP028923.1"/>
</dbReference>
<reference evidence="2 3" key="1">
    <citation type="submission" date="2018-04" db="EMBL/GenBank/DDBJ databases">
        <title>Complete genome uncultured novel isolate.</title>
        <authorList>
            <person name="Merlino G."/>
        </authorList>
    </citation>
    <scope>NUCLEOTIDE SEQUENCE [LARGE SCALE GENOMIC DNA]</scope>
    <source>
        <strain evidence="3">R1DC9</strain>
    </source>
</reference>
<dbReference type="OrthoDB" id="660361at2"/>
<name>A0A4D7JKX7_9BACT</name>
<evidence type="ECO:0000313" key="3">
    <source>
        <dbReference type="Proteomes" id="UP000298616"/>
    </source>
</evidence>
<dbReference type="Proteomes" id="UP000298616">
    <property type="component" value="Chromosome"/>
</dbReference>
<evidence type="ECO:0000256" key="1">
    <source>
        <dbReference type="SAM" id="Phobius"/>
    </source>
</evidence>
<dbReference type="AlphaFoldDB" id="A0A4D7JKX7"/>
<keyword evidence="1" id="KW-0812">Transmembrane</keyword>
<protein>
    <submittedName>
        <fullName evidence="2">DUF4199 domain-containing protein</fullName>
    </submittedName>
</protein>
<proteinExistence type="predicted"/>
<feature type="transmembrane region" description="Helical" evidence="1">
    <location>
        <begin position="152"/>
        <end position="170"/>
    </location>
</feature>
<dbReference type="EMBL" id="CP028923">
    <property type="protein sequence ID" value="QCK14140.1"/>
    <property type="molecule type" value="Genomic_DNA"/>
</dbReference>
<dbReference type="KEGG" id="fpf:DCC35_04965"/>
<feature type="transmembrane region" description="Helical" evidence="1">
    <location>
        <begin position="36"/>
        <end position="56"/>
    </location>
</feature>
<dbReference type="Pfam" id="PF13858">
    <property type="entry name" value="DUF4199"/>
    <property type="match status" value="1"/>
</dbReference>
<dbReference type="InterPro" id="IPR025250">
    <property type="entry name" value="DUF4199"/>
</dbReference>